<dbReference type="InterPro" id="IPR000914">
    <property type="entry name" value="SBP_5_dom"/>
</dbReference>
<dbReference type="Proteomes" id="UP000886890">
    <property type="component" value="Unassembled WGS sequence"/>
</dbReference>
<dbReference type="Gene3D" id="3.10.105.10">
    <property type="entry name" value="Dipeptide-binding Protein, Domain 3"/>
    <property type="match status" value="1"/>
</dbReference>
<feature type="domain" description="Solute-binding protein family 5" evidence="3">
    <location>
        <begin position="109"/>
        <end position="463"/>
    </location>
</feature>
<feature type="signal peptide" evidence="2">
    <location>
        <begin position="1"/>
        <end position="20"/>
    </location>
</feature>
<dbReference type="InterPro" id="IPR039424">
    <property type="entry name" value="SBP_5"/>
</dbReference>
<feature type="region of interest" description="Disordered" evidence="1">
    <location>
        <begin position="25"/>
        <end position="62"/>
    </location>
</feature>
<dbReference type="PANTHER" id="PTHR30290">
    <property type="entry name" value="PERIPLASMIC BINDING COMPONENT OF ABC TRANSPORTER"/>
    <property type="match status" value="1"/>
</dbReference>
<protein>
    <submittedName>
        <fullName evidence="4">ABC transporter substrate-binding protein</fullName>
    </submittedName>
</protein>
<dbReference type="PANTHER" id="PTHR30290:SF81">
    <property type="entry name" value="OLIGOPEPTIDE-BINDING PROTEIN OPPA"/>
    <property type="match status" value="1"/>
</dbReference>
<keyword evidence="2" id="KW-0732">Signal</keyword>
<dbReference type="SUPFAM" id="SSF53850">
    <property type="entry name" value="Periplasmic binding protein-like II"/>
    <property type="match status" value="1"/>
</dbReference>
<evidence type="ECO:0000313" key="5">
    <source>
        <dbReference type="Proteomes" id="UP000886890"/>
    </source>
</evidence>
<feature type="chain" id="PRO_5039482266" evidence="2">
    <location>
        <begin position="21"/>
        <end position="550"/>
    </location>
</feature>
<sequence>MKKKMMSMMLALGLLASALAGCGGGGNSQSASQNSANQNAQSQSAAQGGETGADPGVTSGETKRLVWGDTTFNAENGEPDINPHRDSSGWACIRYGVGETLFRFSDAMEIEPWLAQSYENVDELTWKITLRDDVAFTSGRPMDGEAVKECLEDLVAEHERAAGDLQIAEITAEGQTVTIRTEEPVPALINFLADPYGCIIDMQAGVTEDGIVSGTGPYRAVSLVTDTSLELVKNENYWNGEPKIDEITVRTITDGDTLTMALQSGEIDAAYGMPYASYPLFENDNYTFTGCATSRVFFGAMNFESEITSDPAVRKAIAMGIDKESFVETLLDGNGYPAAGVYPDSFTFGGDAVTTETYDPEGAAEILEEAGWVDTDGDGIREKDGQPLTLRWLTYPSRQELPLLAEAAQATLGAIGFDVQINNTADHNRIRTDTGAWDIYFSAMVTAPTGDPEYFFAYHCLDSSSNNDGHYHSDRLEELAGQMTQTFDADRRGELAVEMQQVILDDNAYVFCSHLRMSMISKSSVAGLAAHPCDYYEITADLDIADSSAR</sequence>
<reference evidence="4" key="1">
    <citation type="journal article" date="2021" name="PeerJ">
        <title>Extensive microbial diversity within the chicken gut microbiome revealed by metagenomics and culture.</title>
        <authorList>
            <person name="Gilroy R."/>
            <person name="Ravi A."/>
            <person name="Getino M."/>
            <person name="Pursley I."/>
            <person name="Horton D.L."/>
            <person name="Alikhan N.F."/>
            <person name="Baker D."/>
            <person name="Gharbi K."/>
            <person name="Hall N."/>
            <person name="Watson M."/>
            <person name="Adriaenssens E.M."/>
            <person name="Foster-Nyarko E."/>
            <person name="Jarju S."/>
            <person name="Secka A."/>
            <person name="Antonio M."/>
            <person name="Oren A."/>
            <person name="Chaudhuri R.R."/>
            <person name="La Ragione R."/>
            <person name="Hildebrand F."/>
            <person name="Pallen M.J."/>
        </authorList>
    </citation>
    <scope>NUCLEOTIDE SEQUENCE</scope>
    <source>
        <strain evidence="4">CHK183-1962</strain>
    </source>
</reference>
<dbReference type="Pfam" id="PF00496">
    <property type="entry name" value="SBP_bac_5"/>
    <property type="match status" value="1"/>
</dbReference>
<reference evidence="4" key="2">
    <citation type="submission" date="2021-04" db="EMBL/GenBank/DDBJ databases">
        <authorList>
            <person name="Gilroy R."/>
        </authorList>
    </citation>
    <scope>NUCLEOTIDE SEQUENCE</scope>
    <source>
        <strain evidence="4">CHK183-1962</strain>
    </source>
</reference>
<dbReference type="EMBL" id="DXEK01000110">
    <property type="protein sequence ID" value="HIX77279.1"/>
    <property type="molecule type" value="Genomic_DNA"/>
</dbReference>
<feature type="compositionally biased region" description="Low complexity" evidence="1">
    <location>
        <begin position="28"/>
        <end position="48"/>
    </location>
</feature>
<dbReference type="Gene3D" id="3.40.190.10">
    <property type="entry name" value="Periplasmic binding protein-like II"/>
    <property type="match status" value="1"/>
</dbReference>
<gene>
    <name evidence="4" type="ORF">H9734_06770</name>
</gene>
<proteinExistence type="predicted"/>
<dbReference type="CDD" id="cd08490">
    <property type="entry name" value="PBP2_NikA_DppA_OppA_like_3"/>
    <property type="match status" value="1"/>
</dbReference>
<evidence type="ECO:0000313" key="4">
    <source>
        <dbReference type="EMBL" id="HIX77279.1"/>
    </source>
</evidence>
<dbReference type="GO" id="GO:0043190">
    <property type="term" value="C:ATP-binding cassette (ABC) transporter complex"/>
    <property type="evidence" value="ECO:0007669"/>
    <property type="project" value="InterPro"/>
</dbReference>
<name>A0A9D2BJ92_9FIRM</name>
<dbReference type="PIRSF" id="PIRSF002741">
    <property type="entry name" value="MppA"/>
    <property type="match status" value="1"/>
</dbReference>
<organism evidence="4 5">
    <name type="scientific">Candidatus Fusicatenibacter merdavium</name>
    <dbReference type="NCBI Taxonomy" id="2838600"/>
    <lineage>
        <taxon>Bacteria</taxon>
        <taxon>Bacillati</taxon>
        <taxon>Bacillota</taxon>
        <taxon>Clostridia</taxon>
        <taxon>Lachnospirales</taxon>
        <taxon>Lachnospiraceae</taxon>
        <taxon>Fusicatenibacter</taxon>
    </lineage>
</organism>
<dbReference type="PROSITE" id="PS51257">
    <property type="entry name" value="PROKAR_LIPOPROTEIN"/>
    <property type="match status" value="1"/>
</dbReference>
<accession>A0A9D2BJ92</accession>
<dbReference type="GO" id="GO:0015833">
    <property type="term" value="P:peptide transport"/>
    <property type="evidence" value="ECO:0007669"/>
    <property type="project" value="TreeGrafter"/>
</dbReference>
<evidence type="ECO:0000256" key="2">
    <source>
        <dbReference type="SAM" id="SignalP"/>
    </source>
</evidence>
<evidence type="ECO:0000259" key="3">
    <source>
        <dbReference type="Pfam" id="PF00496"/>
    </source>
</evidence>
<comment type="caution">
    <text evidence="4">The sequence shown here is derived from an EMBL/GenBank/DDBJ whole genome shotgun (WGS) entry which is preliminary data.</text>
</comment>
<dbReference type="AlphaFoldDB" id="A0A9D2BJ92"/>
<dbReference type="GO" id="GO:1904680">
    <property type="term" value="F:peptide transmembrane transporter activity"/>
    <property type="evidence" value="ECO:0007669"/>
    <property type="project" value="TreeGrafter"/>
</dbReference>
<dbReference type="InterPro" id="IPR030678">
    <property type="entry name" value="Peptide/Ni-bd"/>
</dbReference>
<evidence type="ECO:0000256" key="1">
    <source>
        <dbReference type="SAM" id="MobiDB-lite"/>
    </source>
</evidence>
<dbReference type="GO" id="GO:0042597">
    <property type="term" value="C:periplasmic space"/>
    <property type="evidence" value="ECO:0007669"/>
    <property type="project" value="UniProtKB-ARBA"/>
</dbReference>